<evidence type="ECO:0000256" key="1">
    <source>
        <dbReference type="ARBA" id="ARBA00011245"/>
    </source>
</evidence>
<dbReference type="RefSeq" id="WP_045490503.1">
    <property type="nucleotide sequence ID" value="NZ_AP019798.1"/>
</dbReference>
<dbReference type="Gene3D" id="2.50.20.10">
    <property type="entry name" value="Lipoprotein localisation LolA/LolB/LppX"/>
    <property type="match status" value="1"/>
</dbReference>
<name>A0A510I3H2_9VIBR</name>
<comment type="subunit">
    <text evidence="1">Monomer.</text>
</comment>
<evidence type="ECO:0000256" key="4">
    <source>
        <dbReference type="ARBA" id="ARBA00022927"/>
    </source>
</evidence>
<dbReference type="Proteomes" id="UP000315115">
    <property type="component" value="Chromosome 1"/>
</dbReference>
<keyword evidence="4" id="KW-0653">Protein transport</keyword>
<dbReference type="EMBL" id="AP019798">
    <property type="protein sequence ID" value="BBL88223.1"/>
    <property type="molecule type" value="Genomic_DNA"/>
</dbReference>
<dbReference type="InterPro" id="IPR029046">
    <property type="entry name" value="LolA/LolB/LppX"/>
</dbReference>
<reference evidence="6" key="1">
    <citation type="submission" date="2019-07" db="EMBL/GenBank/DDBJ databases">
        <title>Complete Genome Sequences of Vibrion rotiferianus strain AM7.</title>
        <authorList>
            <person name="Miyazaki K."/>
            <person name="Wiseschart A."/>
            <person name="Pootanakit K."/>
            <person name="Ishimori K."/>
            <person name="Kitahara K."/>
        </authorList>
    </citation>
    <scope>NUCLEOTIDE SEQUENCE [LARGE SCALE GENOMIC DNA]</scope>
    <source>
        <strain evidence="6">AM7</strain>
    </source>
</reference>
<evidence type="ECO:0000256" key="2">
    <source>
        <dbReference type="ARBA" id="ARBA00022448"/>
    </source>
</evidence>
<dbReference type="InterPro" id="IPR004564">
    <property type="entry name" value="OM_lipoprot_carrier_LolA-like"/>
</dbReference>
<dbReference type="AlphaFoldDB" id="A0A510I3H2"/>
<accession>A0A510I3H2</accession>
<evidence type="ECO:0000313" key="6">
    <source>
        <dbReference type="Proteomes" id="UP000315115"/>
    </source>
</evidence>
<keyword evidence="3" id="KW-0732">Signal</keyword>
<dbReference type="GO" id="GO:0015031">
    <property type="term" value="P:protein transport"/>
    <property type="evidence" value="ECO:0007669"/>
    <property type="project" value="UniProtKB-KW"/>
</dbReference>
<organism evidence="5 6">
    <name type="scientific">Vibrio rotiferianus</name>
    <dbReference type="NCBI Taxonomy" id="190895"/>
    <lineage>
        <taxon>Bacteria</taxon>
        <taxon>Pseudomonadati</taxon>
        <taxon>Pseudomonadota</taxon>
        <taxon>Gammaproteobacteria</taxon>
        <taxon>Vibrionales</taxon>
        <taxon>Vibrionaceae</taxon>
        <taxon>Vibrio</taxon>
    </lineage>
</organism>
<gene>
    <name evidence="5" type="ORF">VroAM7_08760</name>
</gene>
<evidence type="ECO:0000256" key="3">
    <source>
        <dbReference type="ARBA" id="ARBA00022729"/>
    </source>
</evidence>
<dbReference type="CDD" id="cd16325">
    <property type="entry name" value="LolA"/>
    <property type="match status" value="1"/>
</dbReference>
<keyword evidence="2" id="KW-0813">Transport</keyword>
<proteinExistence type="predicted"/>
<sequence>MRKSLFSLFVSMALLVSFSTPSWAKVVDLDSLQAQLSQNEVIRGDFKQSRHLEMFNQPLTSTGIFTLSKSHGLLWQQQIPFAVNLVLTQDKLRQTFANQAPKTITAQENPMAFYFSHVFLSVFHGDTAALKEQFTLDFSAQDSGQWQLVLTPKQAPLNAVFKAITLSGNTHIDQLMLEELRGDKTEIEFTQQASLPKELTDAEKAQFDF</sequence>
<protein>
    <submittedName>
        <fullName evidence="5">Outer-membrane lipoprotein carrier protein</fullName>
    </submittedName>
</protein>
<dbReference type="SUPFAM" id="SSF89392">
    <property type="entry name" value="Prokaryotic lipoproteins and lipoprotein localization factors"/>
    <property type="match status" value="1"/>
</dbReference>
<dbReference type="Pfam" id="PF03548">
    <property type="entry name" value="LolA"/>
    <property type="match status" value="1"/>
</dbReference>
<keyword evidence="5" id="KW-0449">Lipoprotein</keyword>
<evidence type="ECO:0000313" key="5">
    <source>
        <dbReference type="EMBL" id="BBL88223.1"/>
    </source>
</evidence>